<feature type="compositionally biased region" description="Low complexity" evidence="7">
    <location>
        <begin position="271"/>
        <end position="281"/>
    </location>
</feature>
<reference evidence="9 10" key="1">
    <citation type="journal article" date="2018" name="New Phytol.">
        <title>Comparative genomics and transcriptomics depict ericoid mycorrhizal fungi as versatile saprotrophs and plant mutualists.</title>
        <authorList>
            <person name="Martino E."/>
            <person name="Morin E."/>
            <person name="Grelet G.A."/>
            <person name="Kuo A."/>
            <person name="Kohler A."/>
            <person name="Daghino S."/>
            <person name="Barry K.W."/>
            <person name="Cichocki N."/>
            <person name="Clum A."/>
            <person name="Dockter R.B."/>
            <person name="Hainaut M."/>
            <person name="Kuo R.C."/>
            <person name="LaButti K."/>
            <person name="Lindahl B.D."/>
            <person name="Lindquist E.A."/>
            <person name="Lipzen A."/>
            <person name="Khouja H.R."/>
            <person name="Magnuson J."/>
            <person name="Murat C."/>
            <person name="Ohm R.A."/>
            <person name="Singer S.W."/>
            <person name="Spatafora J.W."/>
            <person name="Wang M."/>
            <person name="Veneault-Fourrey C."/>
            <person name="Henrissat B."/>
            <person name="Grigoriev I.V."/>
            <person name="Martin F.M."/>
            <person name="Perotto S."/>
        </authorList>
    </citation>
    <scope>NUCLEOTIDE SEQUENCE [LARGE SCALE GENOMIC DNA]</scope>
    <source>
        <strain evidence="9 10">ATCC 22711</strain>
    </source>
</reference>
<evidence type="ECO:0000313" key="9">
    <source>
        <dbReference type="EMBL" id="PSS20170.1"/>
    </source>
</evidence>
<dbReference type="InParanoid" id="A0A2T3B3F8"/>
<keyword evidence="4" id="KW-0862">Zinc</keyword>
<dbReference type="Gene3D" id="3.30.160.60">
    <property type="entry name" value="Classic Zinc Finger"/>
    <property type="match status" value="2"/>
</dbReference>
<feature type="region of interest" description="Disordered" evidence="7">
    <location>
        <begin position="196"/>
        <end position="281"/>
    </location>
</feature>
<proteinExistence type="predicted"/>
<feature type="compositionally biased region" description="Low complexity" evidence="7">
    <location>
        <begin position="120"/>
        <end position="132"/>
    </location>
</feature>
<dbReference type="FunFam" id="3.30.160.60:FF:001075">
    <property type="entry name" value="Zinc finger, C2H2-type/integrase, DNA-binding protein"/>
    <property type="match status" value="1"/>
</dbReference>
<dbReference type="PANTHER" id="PTHR14003:SF19">
    <property type="entry name" value="YY2 TRANSCRIPTION FACTOR"/>
    <property type="match status" value="1"/>
</dbReference>
<evidence type="ECO:0000313" key="10">
    <source>
        <dbReference type="Proteomes" id="UP000241818"/>
    </source>
</evidence>
<dbReference type="Proteomes" id="UP000241818">
    <property type="component" value="Unassembled WGS sequence"/>
</dbReference>
<evidence type="ECO:0000259" key="8">
    <source>
        <dbReference type="PROSITE" id="PS50157"/>
    </source>
</evidence>
<keyword evidence="3 6" id="KW-0863">Zinc-finger</keyword>
<dbReference type="GO" id="GO:0000978">
    <property type="term" value="F:RNA polymerase II cis-regulatory region sequence-specific DNA binding"/>
    <property type="evidence" value="ECO:0007669"/>
    <property type="project" value="TreeGrafter"/>
</dbReference>
<dbReference type="GO" id="GO:0000785">
    <property type="term" value="C:chromatin"/>
    <property type="evidence" value="ECO:0007669"/>
    <property type="project" value="TreeGrafter"/>
</dbReference>
<dbReference type="RefSeq" id="XP_024721440.1">
    <property type="nucleotide sequence ID" value="XM_024860671.1"/>
</dbReference>
<dbReference type="GO" id="GO:0000981">
    <property type="term" value="F:DNA-binding transcription factor activity, RNA polymerase II-specific"/>
    <property type="evidence" value="ECO:0007669"/>
    <property type="project" value="TreeGrafter"/>
</dbReference>
<dbReference type="PROSITE" id="PS00028">
    <property type="entry name" value="ZINC_FINGER_C2H2_1"/>
    <property type="match status" value="1"/>
</dbReference>
<dbReference type="GO" id="GO:0008270">
    <property type="term" value="F:zinc ion binding"/>
    <property type="evidence" value="ECO:0007669"/>
    <property type="project" value="UniProtKB-KW"/>
</dbReference>
<dbReference type="SUPFAM" id="SSF57667">
    <property type="entry name" value="beta-beta-alpha zinc fingers"/>
    <property type="match status" value="1"/>
</dbReference>
<dbReference type="AlphaFoldDB" id="A0A2T3B3F8"/>
<organism evidence="9 10">
    <name type="scientific">Amorphotheca resinae ATCC 22711</name>
    <dbReference type="NCBI Taxonomy" id="857342"/>
    <lineage>
        <taxon>Eukaryota</taxon>
        <taxon>Fungi</taxon>
        <taxon>Dikarya</taxon>
        <taxon>Ascomycota</taxon>
        <taxon>Pezizomycotina</taxon>
        <taxon>Leotiomycetes</taxon>
        <taxon>Helotiales</taxon>
        <taxon>Amorphothecaceae</taxon>
        <taxon>Amorphotheca</taxon>
    </lineage>
</organism>
<feature type="domain" description="C2H2-type" evidence="8">
    <location>
        <begin position="145"/>
        <end position="177"/>
    </location>
</feature>
<dbReference type="InterPro" id="IPR036236">
    <property type="entry name" value="Znf_C2H2_sf"/>
</dbReference>
<feature type="compositionally biased region" description="Low complexity" evidence="7">
    <location>
        <begin position="242"/>
        <end position="259"/>
    </location>
</feature>
<dbReference type="GeneID" id="36568752"/>
<dbReference type="PANTHER" id="PTHR14003">
    <property type="entry name" value="TRANSCRIPTIONAL REPRESSOR PROTEIN YY"/>
    <property type="match status" value="1"/>
</dbReference>
<name>A0A2T3B3F8_AMORE</name>
<dbReference type="InterPro" id="IPR013087">
    <property type="entry name" value="Znf_C2H2_type"/>
</dbReference>
<dbReference type="SMART" id="SM00355">
    <property type="entry name" value="ZnF_C2H2"/>
    <property type="match status" value="2"/>
</dbReference>
<sequence length="296" mass="31923">MNAKNSSGNQVSLLNDDPAPPARTVYPDPFYSPYPPQPARTYSNASAHSTASSPKTPDLWRSNSYDSQNTSGPRSPLTPGPAPPMEFGKPFAFPQPPYYHEPQQHLAQMRQLRGYDDHAPSPYSESYDSDSYANPPTTERGPKRYPCRFRETHGCDKTFTTSGHASRHSKIHTAEKAVACSYAGCQKKFTRADNMKQHLETHFKGKSRSGSRPPSAGENRPELAPYQPGPPAQLLTDRYAGASSASSSMATSPVMPSSPHAMSVSPPPRESGPASASSGRSSLDVLAVAAASQAEE</sequence>
<dbReference type="STRING" id="857342.A0A2T3B3F8"/>
<evidence type="ECO:0000256" key="6">
    <source>
        <dbReference type="PROSITE-ProRule" id="PRU00042"/>
    </source>
</evidence>
<dbReference type="Pfam" id="PF00096">
    <property type="entry name" value="zf-C2H2"/>
    <property type="match status" value="1"/>
</dbReference>
<evidence type="ECO:0000256" key="3">
    <source>
        <dbReference type="ARBA" id="ARBA00022771"/>
    </source>
</evidence>
<gene>
    <name evidence="9" type="ORF">M430DRAFT_100970</name>
</gene>
<keyword evidence="2" id="KW-0677">Repeat</keyword>
<keyword evidence="10" id="KW-1185">Reference proteome</keyword>
<keyword evidence="1" id="KW-0479">Metal-binding</keyword>
<dbReference type="GO" id="GO:0005667">
    <property type="term" value="C:transcription regulator complex"/>
    <property type="evidence" value="ECO:0007669"/>
    <property type="project" value="TreeGrafter"/>
</dbReference>
<evidence type="ECO:0000256" key="5">
    <source>
        <dbReference type="ARBA" id="ARBA00044085"/>
    </source>
</evidence>
<evidence type="ECO:0000256" key="1">
    <source>
        <dbReference type="ARBA" id="ARBA00022723"/>
    </source>
</evidence>
<feature type="domain" description="C2H2-type" evidence="8">
    <location>
        <begin position="178"/>
        <end position="207"/>
    </location>
</feature>
<accession>A0A2T3B3F8</accession>
<evidence type="ECO:0000256" key="7">
    <source>
        <dbReference type="SAM" id="MobiDB-lite"/>
    </source>
</evidence>
<evidence type="ECO:0000256" key="4">
    <source>
        <dbReference type="ARBA" id="ARBA00022833"/>
    </source>
</evidence>
<feature type="compositionally biased region" description="Polar residues" evidence="7">
    <location>
        <begin position="1"/>
        <end position="13"/>
    </location>
</feature>
<protein>
    <recommendedName>
        <fullName evidence="5">C2H2 type master regulator of conidiophore development brlA</fullName>
    </recommendedName>
</protein>
<feature type="region of interest" description="Disordered" evidence="7">
    <location>
        <begin position="1"/>
        <end position="147"/>
    </location>
</feature>
<evidence type="ECO:0000256" key="2">
    <source>
        <dbReference type="ARBA" id="ARBA00022737"/>
    </source>
</evidence>
<dbReference type="PROSITE" id="PS50157">
    <property type="entry name" value="ZINC_FINGER_C2H2_2"/>
    <property type="match status" value="2"/>
</dbReference>
<dbReference type="EMBL" id="KZ679010">
    <property type="protein sequence ID" value="PSS20170.1"/>
    <property type="molecule type" value="Genomic_DNA"/>
</dbReference>
<dbReference type="OrthoDB" id="6365676at2759"/>
<feature type="compositionally biased region" description="Polar residues" evidence="7">
    <location>
        <begin position="40"/>
        <end position="73"/>
    </location>
</feature>